<feature type="chain" id="PRO_5032572635" evidence="2">
    <location>
        <begin position="20"/>
        <end position="213"/>
    </location>
</feature>
<accession>A0A844G206</accession>
<evidence type="ECO:0000256" key="2">
    <source>
        <dbReference type="SAM" id="SignalP"/>
    </source>
</evidence>
<evidence type="ECO:0000256" key="1">
    <source>
        <dbReference type="SAM" id="MobiDB-lite"/>
    </source>
</evidence>
<name>A0A844G206_9BACT</name>
<dbReference type="RefSeq" id="WP_154417726.1">
    <property type="nucleotide sequence ID" value="NZ_VUNS01000006.1"/>
</dbReference>
<evidence type="ECO:0000313" key="3">
    <source>
        <dbReference type="EMBL" id="MST96942.1"/>
    </source>
</evidence>
<organism evidence="3 4">
    <name type="scientific">Victivallis lenta</name>
    <dbReference type="NCBI Taxonomy" id="2606640"/>
    <lineage>
        <taxon>Bacteria</taxon>
        <taxon>Pseudomonadati</taxon>
        <taxon>Lentisphaerota</taxon>
        <taxon>Lentisphaeria</taxon>
        <taxon>Victivallales</taxon>
        <taxon>Victivallaceae</taxon>
        <taxon>Victivallis</taxon>
    </lineage>
</organism>
<protein>
    <submittedName>
        <fullName evidence="3">Uncharacterized protein</fullName>
    </submittedName>
</protein>
<dbReference type="AlphaFoldDB" id="A0A844G206"/>
<keyword evidence="2" id="KW-0732">Signal</keyword>
<dbReference type="EMBL" id="VUNS01000006">
    <property type="protein sequence ID" value="MST96942.1"/>
    <property type="molecule type" value="Genomic_DNA"/>
</dbReference>
<feature type="region of interest" description="Disordered" evidence="1">
    <location>
        <begin position="159"/>
        <end position="180"/>
    </location>
</feature>
<evidence type="ECO:0000313" key="4">
    <source>
        <dbReference type="Proteomes" id="UP000435649"/>
    </source>
</evidence>
<keyword evidence="4" id="KW-1185">Reference proteome</keyword>
<proteinExistence type="predicted"/>
<comment type="caution">
    <text evidence="3">The sequence shown here is derived from an EMBL/GenBank/DDBJ whole genome shotgun (WGS) entry which is preliminary data.</text>
</comment>
<dbReference type="Proteomes" id="UP000435649">
    <property type="component" value="Unassembled WGS sequence"/>
</dbReference>
<feature type="signal peptide" evidence="2">
    <location>
        <begin position="1"/>
        <end position="19"/>
    </location>
</feature>
<gene>
    <name evidence="3" type="ORF">FYJ85_07755</name>
</gene>
<feature type="compositionally biased region" description="Gly residues" evidence="1">
    <location>
        <begin position="166"/>
        <end position="175"/>
    </location>
</feature>
<sequence length="213" mass="24610">MRSACLTMAALLLALLPFAAKGDRLDTLVAQLDRLEPAFWKALAMKSDSDYRRDVEKQLSETVATAREVQKVASRYGSRHPNITTELNKIRTIFQEVEPFSAQNYRFGFKYTSLRDYEQQFRKDQPEMRKKREKPTMANVRIADYERWLDEVMRDNVNRVRRQRGGSSGSGSGGGEKSDEAMKARTVTFFHAVATIRLTLMKYRQEGRPDFPE</sequence>
<reference evidence="3 4" key="1">
    <citation type="submission" date="2019-08" db="EMBL/GenBank/DDBJ databases">
        <title>In-depth cultivation of the pig gut microbiome towards novel bacterial diversity and tailored functional studies.</title>
        <authorList>
            <person name="Wylensek D."/>
            <person name="Hitch T.C.A."/>
            <person name="Clavel T."/>
        </authorList>
    </citation>
    <scope>NUCLEOTIDE SEQUENCE [LARGE SCALE GENOMIC DNA]</scope>
    <source>
        <strain evidence="3 4">BBE-744-WT-12</strain>
    </source>
</reference>